<dbReference type="EMBL" id="QNGE01001680">
    <property type="protein sequence ID" value="KAA3677061.1"/>
    <property type="molecule type" value="Genomic_DNA"/>
</dbReference>
<evidence type="ECO:0000259" key="8">
    <source>
        <dbReference type="PROSITE" id="PS50939"/>
    </source>
</evidence>
<dbReference type="PROSITE" id="PS50939">
    <property type="entry name" value="CYTOCHROME_B561"/>
    <property type="match status" value="1"/>
</dbReference>
<dbReference type="AlphaFoldDB" id="A0A5J4NNB8"/>
<dbReference type="InterPro" id="IPR006593">
    <property type="entry name" value="Cyt_b561/ferric_Rdtase_TM"/>
</dbReference>
<reference evidence="10 11" key="1">
    <citation type="journal article" date="2019" name="Gigascience">
        <title>Whole-genome sequence of the oriental lung fluke Paragonimus westermani.</title>
        <authorList>
            <person name="Oey H."/>
            <person name="Zakrzewski M."/>
            <person name="Narain K."/>
            <person name="Devi K.R."/>
            <person name="Agatsuma T."/>
            <person name="Nawaratna S."/>
            <person name="Gobert G.N."/>
            <person name="Jones M.K."/>
            <person name="Ragan M.A."/>
            <person name="McManus D.P."/>
            <person name="Krause L."/>
        </authorList>
    </citation>
    <scope>NUCLEOTIDE SEQUENCE [LARGE SCALE GENOMIC DNA]</scope>
    <source>
        <strain evidence="10 11">IND2009</strain>
    </source>
</reference>
<dbReference type="EMBL" id="QNGE01001680">
    <property type="protein sequence ID" value="KAA3677060.1"/>
    <property type="molecule type" value="Genomic_DNA"/>
</dbReference>
<evidence type="ECO:0000256" key="2">
    <source>
        <dbReference type="ARBA" id="ARBA00022448"/>
    </source>
</evidence>
<accession>A0A5J4NNB8</accession>
<dbReference type="Gene3D" id="1.20.120.1770">
    <property type="match status" value="1"/>
</dbReference>
<evidence type="ECO:0000313" key="10">
    <source>
        <dbReference type="EMBL" id="KAA3677061.1"/>
    </source>
</evidence>
<evidence type="ECO:0000256" key="7">
    <source>
        <dbReference type="SAM" id="Phobius"/>
    </source>
</evidence>
<name>A0A5J4NNB8_9TREM</name>
<keyword evidence="5 7" id="KW-1133">Transmembrane helix</keyword>
<evidence type="ECO:0000256" key="6">
    <source>
        <dbReference type="ARBA" id="ARBA00023136"/>
    </source>
</evidence>
<evidence type="ECO:0000256" key="5">
    <source>
        <dbReference type="ARBA" id="ARBA00022989"/>
    </source>
</evidence>
<comment type="subcellular location">
    <subcellularLocation>
        <location evidence="1">Membrane</location>
    </subcellularLocation>
</comment>
<keyword evidence="4" id="KW-0249">Electron transport</keyword>
<evidence type="ECO:0000313" key="11">
    <source>
        <dbReference type="Proteomes" id="UP000324629"/>
    </source>
</evidence>
<keyword evidence="11" id="KW-1185">Reference proteome</keyword>
<feature type="domain" description="Cytochrome b561" evidence="8">
    <location>
        <begin position="1"/>
        <end position="38"/>
    </location>
</feature>
<protein>
    <recommendedName>
        <fullName evidence="8">Cytochrome b561 domain-containing protein</fullName>
    </recommendedName>
</protein>
<feature type="transmembrane region" description="Helical" evidence="7">
    <location>
        <begin position="13"/>
        <end position="34"/>
    </location>
</feature>
<proteinExistence type="predicted"/>
<evidence type="ECO:0000256" key="3">
    <source>
        <dbReference type="ARBA" id="ARBA00022692"/>
    </source>
</evidence>
<organism evidence="10 11">
    <name type="scientific">Paragonimus westermani</name>
    <dbReference type="NCBI Taxonomy" id="34504"/>
    <lineage>
        <taxon>Eukaryota</taxon>
        <taxon>Metazoa</taxon>
        <taxon>Spiralia</taxon>
        <taxon>Lophotrochozoa</taxon>
        <taxon>Platyhelminthes</taxon>
        <taxon>Trematoda</taxon>
        <taxon>Digenea</taxon>
        <taxon>Plagiorchiida</taxon>
        <taxon>Troglotremata</taxon>
        <taxon>Troglotrematidae</taxon>
        <taxon>Paragonimus</taxon>
    </lineage>
</organism>
<keyword evidence="6 7" id="KW-0472">Membrane</keyword>
<evidence type="ECO:0000256" key="4">
    <source>
        <dbReference type="ARBA" id="ARBA00022982"/>
    </source>
</evidence>
<dbReference type="GO" id="GO:0016020">
    <property type="term" value="C:membrane"/>
    <property type="evidence" value="ECO:0007669"/>
    <property type="project" value="UniProtKB-SubCell"/>
</dbReference>
<keyword evidence="3 7" id="KW-0812">Transmembrane</keyword>
<sequence length="38" mass="4412">MHKMANFPDMYSLHSWIGIVVVVLFAIQVGFVIYKPFI</sequence>
<gene>
    <name evidence="9" type="ORF">DEA37_0015029</name>
    <name evidence="10" type="ORF">DEA37_0015030</name>
</gene>
<evidence type="ECO:0000313" key="9">
    <source>
        <dbReference type="EMBL" id="KAA3677060.1"/>
    </source>
</evidence>
<dbReference type="Pfam" id="PF03188">
    <property type="entry name" value="Cytochrom_B561"/>
    <property type="match status" value="1"/>
</dbReference>
<comment type="caution">
    <text evidence="10">The sequence shown here is derived from an EMBL/GenBank/DDBJ whole genome shotgun (WGS) entry which is preliminary data.</text>
</comment>
<dbReference type="Proteomes" id="UP000324629">
    <property type="component" value="Unassembled WGS sequence"/>
</dbReference>
<keyword evidence="2" id="KW-0813">Transport</keyword>
<evidence type="ECO:0000256" key="1">
    <source>
        <dbReference type="ARBA" id="ARBA00004370"/>
    </source>
</evidence>